<dbReference type="PROSITE" id="PS50943">
    <property type="entry name" value="HTH_CROC1"/>
    <property type="match status" value="1"/>
</dbReference>
<dbReference type="KEGG" id="cbar:PATL70BA_1653"/>
<keyword evidence="7" id="KW-1185">Reference proteome</keyword>
<evidence type="ECO:0000256" key="1">
    <source>
        <dbReference type="ARBA" id="ARBA00023015"/>
    </source>
</evidence>
<organism evidence="6 7">
    <name type="scientific">Petrocella atlantisensis</name>
    <dbReference type="NCBI Taxonomy" id="2173034"/>
    <lineage>
        <taxon>Bacteria</taxon>
        <taxon>Bacillati</taxon>
        <taxon>Bacillota</taxon>
        <taxon>Clostridia</taxon>
        <taxon>Lachnospirales</taxon>
        <taxon>Vallitaleaceae</taxon>
        <taxon>Petrocella</taxon>
    </lineage>
</organism>
<dbReference type="EMBL" id="LR130778">
    <property type="protein sequence ID" value="VDN47540.1"/>
    <property type="molecule type" value="Genomic_DNA"/>
</dbReference>
<keyword evidence="1" id="KW-0805">Transcription regulation</keyword>
<dbReference type="PROSITE" id="PS00356">
    <property type="entry name" value="HTH_LACI_1"/>
    <property type="match status" value="1"/>
</dbReference>
<dbReference type="Pfam" id="PF13377">
    <property type="entry name" value="Peripla_BP_3"/>
    <property type="match status" value="1"/>
</dbReference>
<name>A0A3P7P219_9FIRM</name>
<dbReference type="InterPro" id="IPR028082">
    <property type="entry name" value="Peripla_BP_I"/>
</dbReference>
<dbReference type="AlphaFoldDB" id="A0A3P7P219"/>
<feature type="domain" description="HTH cro/C1-type" evidence="5">
    <location>
        <begin position="5"/>
        <end position="52"/>
    </location>
</feature>
<dbReference type="SUPFAM" id="SSF53822">
    <property type="entry name" value="Periplasmic binding protein-like I"/>
    <property type="match status" value="1"/>
</dbReference>
<evidence type="ECO:0000313" key="7">
    <source>
        <dbReference type="Proteomes" id="UP000279029"/>
    </source>
</evidence>
<dbReference type="CDD" id="cd01392">
    <property type="entry name" value="HTH_LacI"/>
    <property type="match status" value="1"/>
</dbReference>
<dbReference type="InterPro" id="IPR046335">
    <property type="entry name" value="LacI/GalR-like_sensor"/>
</dbReference>
<reference evidence="6 7" key="1">
    <citation type="submission" date="2018-09" db="EMBL/GenBank/DDBJ databases">
        <authorList>
            <person name="Postec A."/>
        </authorList>
    </citation>
    <scope>NUCLEOTIDE SEQUENCE [LARGE SCALE GENOMIC DNA]</scope>
    <source>
        <strain evidence="6">70B-A</strain>
    </source>
</reference>
<dbReference type="InterPro" id="IPR000843">
    <property type="entry name" value="HTH_LacI"/>
</dbReference>
<dbReference type="Gene3D" id="3.40.50.2300">
    <property type="match status" value="2"/>
</dbReference>
<feature type="domain" description="HTH lacI-type" evidence="4">
    <location>
        <begin position="4"/>
        <end position="58"/>
    </location>
</feature>
<dbReference type="InterPro" id="IPR001387">
    <property type="entry name" value="Cro/C1-type_HTH"/>
</dbReference>
<dbReference type="SUPFAM" id="SSF47413">
    <property type="entry name" value="lambda repressor-like DNA-binding domains"/>
    <property type="match status" value="1"/>
</dbReference>
<dbReference type="InterPro" id="IPR010982">
    <property type="entry name" value="Lambda_DNA-bd_dom_sf"/>
</dbReference>
<keyword evidence="3" id="KW-0804">Transcription</keyword>
<dbReference type="CDD" id="cd06267">
    <property type="entry name" value="PBP1_LacI_sugar_binding-like"/>
    <property type="match status" value="1"/>
</dbReference>
<protein>
    <submittedName>
        <fullName evidence="6">LacI family transcriptional regulator</fullName>
    </submittedName>
</protein>
<evidence type="ECO:0000259" key="4">
    <source>
        <dbReference type="PROSITE" id="PS50932"/>
    </source>
</evidence>
<evidence type="ECO:0000313" key="6">
    <source>
        <dbReference type="EMBL" id="VDN47540.1"/>
    </source>
</evidence>
<dbReference type="PROSITE" id="PS50932">
    <property type="entry name" value="HTH_LACI_2"/>
    <property type="match status" value="1"/>
</dbReference>
<dbReference type="RefSeq" id="WP_125136833.1">
    <property type="nucleotide sequence ID" value="NZ_LR130778.1"/>
</dbReference>
<dbReference type="Pfam" id="PF00356">
    <property type="entry name" value="LacI"/>
    <property type="match status" value="1"/>
</dbReference>
<dbReference type="Proteomes" id="UP000279029">
    <property type="component" value="Chromosome"/>
</dbReference>
<proteinExistence type="predicted"/>
<dbReference type="OrthoDB" id="9789891at2"/>
<sequence length="333" mass="37112">MKRTTIQDVAQAAGVSITTVSRVINNNYPVKASTRKKVEEAVDTLKFKPNLLARSLIQNSTKTVGILTPSIENLFFSEVIKGVDSILKEKGYTTFLCHTEGEATNEVEVIHSLVDRRVDGMVVLDPRKENVVSGYFEELAKRVPLLLVNGYAQGTGCSYVLNDGEGGARMALKYLITEGCKRIVFLRGKKSHSYDIKEEVYLEFMKAHGMESRILRIKDGNDIKTVEQAKEAVADYIRSGEKPDALLACNDWMAVGALSGAKSEGLLVPKDMRIIGFDNTIISMITEPKLSTVDQQMTKLGQLAGNRIYKMMTTKDIENQKTYLETRLMIRES</sequence>
<accession>A0A3P7P219</accession>
<dbReference type="SMART" id="SM00354">
    <property type="entry name" value="HTH_LACI"/>
    <property type="match status" value="1"/>
</dbReference>
<dbReference type="PRINTS" id="PR00036">
    <property type="entry name" value="HTHLACI"/>
</dbReference>
<evidence type="ECO:0000256" key="2">
    <source>
        <dbReference type="ARBA" id="ARBA00023125"/>
    </source>
</evidence>
<dbReference type="PANTHER" id="PTHR30146">
    <property type="entry name" value="LACI-RELATED TRANSCRIPTIONAL REPRESSOR"/>
    <property type="match status" value="1"/>
</dbReference>
<dbReference type="PANTHER" id="PTHR30146:SF24">
    <property type="entry name" value="XYLOSE OPERON REGULATORY PROTEIN"/>
    <property type="match status" value="1"/>
</dbReference>
<dbReference type="Gene3D" id="1.10.260.40">
    <property type="entry name" value="lambda repressor-like DNA-binding domains"/>
    <property type="match status" value="1"/>
</dbReference>
<dbReference type="GO" id="GO:0003700">
    <property type="term" value="F:DNA-binding transcription factor activity"/>
    <property type="evidence" value="ECO:0007669"/>
    <property type="project" value="TreeGrafter"/>
</dbReference>
<evidence type="ECO:0000256" key="3">
    <source>
        <dbReference type="ARBA" id="ARBA00023163"/>
    </source>
</evidence>
<dbReference type="GO" id="GO:0000976">
    <property type="term" value="F:transcription cis-regulatory region binding"/>
    <property type="evidence" value="ECO:0007669"/>
    <property type="project" value="TreeGrafter"/>
</dbReference>
<evidence type="ECO:0000259" key="5">
    <source>
        <dbReference type="PROSITE" id="PS50943"/>
    </source>
</evidence>
<gene>
    <name evidence="6" type="ORF">PATL70BA_1653</name>
</gene>
<keyword evidence="2" id="KW-0238">DNA-binding</keyword>